<feature type="domain" description="Carboxylesterase type B" evidence="6">
    <location>
        <begin position="24"/>
        <end position="539"/>
    </location>
</feature>
<dbReference type="PANTHER" id="PTHR43918">
    <property type="entry name" value="ACETYLCHOLINESTERASE"/>
    <property type="match status" value="1"/>
</dbReference>
<reference evidence="7" key="1">
    <citation type="submission" date="2014-07" db="EMBL/GenBank/DDBJ databases">
        <authorList>
            <person name="Martin A.A"/>
            <person name="De Silva N."/>
        </authorList>
    </citation>
    <scope>NUCLEOTIDE SEQUENCE</scope>
</reference>
<dbReference type="PRINTS" id="PR00878">
    <property type="entry name" value="CHOLNESTRASE"/>
</dbReference>
<dbReference type="PANTHER" id="PTHR43918:SF15">
    <property type="entry name" value="CARBOXYLIC ESTER HYDROLASE"/>
    <property type="match status" value="1"/>
</dbReference>
<keyword evidence="2" id="KW-0719">Serine esterase</keyword>
<feature type="chain" id="PRO_5005329488" evidence="5">
    <location>
        <begin position="21"/>
        <end position="585"/>
    </location>
</feature>
<evidence type="ECO:0000256" key="5">
    <source>
        <dbReference type="SAM" id="SignalP"/>
    </source>
</evidence>
<keyword evidence="4" id="KW-1015">Disulfide bond</keyword>
<dbReference type="GO" id="GO:0003990">
    <property type="term" value="F:acetylcholinesterase activity"/>
    <property type="evidence" value="ECO:0007669"/>
    <property type="project" value="TreeGrafter"/>
</dbReference>
<dbReference type="WBParaSite" id="SVE_0656100.1">
    <property type="protein sequence ID" value="SVE_0656100.1"/>
    <property type="gene ID" value="SVE_0656100"/>
</dbReference>
<dbReference type="Gene3D" id="3.40.50.1820">
    <property type="entry name" value="alpha/beta hydrolase"/>
    <property type="match status" value="1"/>
</dbReference>
<evidence type="ECO:0000256" key="2">
    <source>
        <dbReference type="ARBA" id="ARBA00022487"/>
    </source>
</evidence>
<dbReference type="ESTHER" id="9bila-a0a0k0fcj6">
    <property type="family name" value="Cholinesterase-like"/>
</dbReference>
<dbReference type="InterPro" id="IPR002018">
    <property type="entry name" value="CarbesteraseB"/>
</dbReference>
<comment type="similarity">
    <text evidence="1">Belongs to the type-B carboxylesterase/lipase family.</text>
</comment>
<keyword evidence="7" id="KW-1185">Reference proteome</keyword>
<evidence type="ECO:0000313" key="7">
    <source>
        <dbReference type="Proteomes" id="UP000035680"/>
    </source>
</evidence>
<dbReference type="InterPro" id="IPR000997">
    <property type="entry name" value="Cholinesterase"/>
</dbReference>
<evidence type="ECO:0000313" key="8">
    <source>
        <dbReference type="WBParaSite" id="SVE_0656100.1"/>
    </source>
</evidence>
<reference evidence="8" key="2">
    <citation type="submission" date="2015-08" db="UniProtKB">
        <authorList>
            <consortium name="WormBaseParasite"/>
        </authorList>
    </citation>
    <scope>IDENTIFICATION</scope>
</reference>
<dbReference type="AlphaFoldDB" id="A0A0K0FCJ6"/>
<keyword evidence="5" id="KW-0732">Signal</keyword>
<dbReference type="GO" id="GO:0005886">
    <property type="term" value="C:plasma membrane"/>
    <property type="evidence" value="ECO:0007669"/>
    <property type="project" value="TreeGrafter"/>
</dbReference>
<evidence type="ECO:0000256" key="4">
    <source>
        <dbReference type="ARBA" id="ARBA00023157"/>
    </source>
</evidence>
<sequence>MSFRFFILFSFILLQEFCFSKNIRVKTTYGCIIGKESKNFRSVTEFLGIPFAQPPVGILRFKAPKPLKKNYYGKKCFKATTPANTCYFNRESTGFKGIDDWQPQSLKMSENCLQLNMWVPKNKTGAVIIFINGNSYRMGSPSLKFYDGSMLASFNGTIVININYRLGVLGFAYMLGGYLVPGNMGLLDQQMAIKWVYDNIESFGGNKSMITLFGHGAGSSSATAHMFSEGSKPYFSRIVAASGTILNKWAIEYNKENVDENFRRLMRRLRCFTRDDFYLLRCMQRQRVLKLVIEADKIFNLKQTILKYPFLPIDGDNLFFNGFIVKMLRYGFFKKNVDIVIGKIFDEASLFMPFYFSKKKYGFNLNLYKSMNSQANECRIDSRQYENIVRLITRDQQLHHDAVDEIIFNYGHLKELNYRDKAIRIVSDFGFDCDIVRFARKIGHYIKGNKYLYEFEVRSTQTPFPLWMGLVHGYELLYFFGHPFTNSLKYKKGYLKYEQYFSFHAMEMLSMFANKGKLHNNWLQYTNKFMCMAVFDDNYKVNNKFKIRYANTKECLNVKSIYQYYRIRALRRYRSDYPANKNDPE</sequence>
<feature type="signal peptide" evidence="5">
    <location>
        <begin position="1"/>
        <end position="20"/>
    </location>
</feature>
<evidence type="ECO:0000259" key="6">
    <source>
        <dbReference type="Pfam" id="PF00135"/>
    </source>
</evidence>
<accession>A0A0K0FCJ6</accession>
<dbReference type="GO" id="GO:0005615">
    <property type="term" value="C:extracellular space"/>
    <property type="evidence" value="ECO:0007669"/>
    <property type="project" value="TreeGrafter"/>
</dbReference>
<protein>
    <submittedName>
        <fullName evidence="8">Acetylcholinesterase</fullName>
    </submittedName>
</protein>
<evidence type="ECO:0000256" key="1">
    <source>
        <dbReference type="ARBA" id="ARBA00005964"/>
    </source>
</evidence>
<evidence type="ECO:0000256" key="3">
    <source>
        <dbReference type="ARBA" id="ARBA00022801"/>
    </source>
</evidence>
<keyword evidence="3" id="KW-0378">Hydrolase</keyword>
<dbReference type="SUPFAM" id="SSF53474">
    <property type="entry name" value="alpha/beta-Hydrolases"/>
    <property type="match status" value="1"/>
</dbReference>
<dbReference type="GO" id="GO:0006581">
    <property type="term" value="P:acetylcholine catabolic process"/>
    <property type="evidence" value="ECO:0007669"/>
    <property type="project" value="TreeGrafter"/>
</dbReference>
<dbReference type="Pfam" id="PF00135">
    <property type="entry name" value="COesterase"/>
    <property type="match status" value="1"/>
</dbReference>
<proteinExistence type="inferred from homology"/>
<dbReference type="STRING" id="75913.A0A0K0FCJ6"/>
<dbReference type="GO" id="GO:0019695">
    <property type="term" value="P:choline metabolic process"/>
    <property type="evidence" value="ECO:0007669"/>
    <property type="project" value="TreeGrafter"/>
</dbReference>
<organism evidence="7 8">
    <name type="scientific">Strongyloides venezuelensis</name>
    <name type="common">Threadworm</name>
    <dbReference type="NCBI Taxonomy" id="75913"/>
    <lineage>
        <taxon>Eukaryota</taxon>
        <taxon>Metazoa</taxon>
        <taxon>Ecdysozoa</taxon>
        <taxon>Nematoda</taxon>
        <taxon>Chromadorea</taxon>
        <taxon>Rhabditida</taxon>
        <taxon>Tylenchina</taxon>
        <taxon>Panagrolaimomorpha</taxon>
        <taxon>Strongyloidoidea</taxon>
        <taxon>Strongyloididae</taxon>
        <taxon>Strongyloides</taxon>
    </lineage>
</organism>
<dbReference type="Proteomes" id="UP000035680">
    <property type="component" value="Unassembled WGS sequence"/>
</dbReference>
<name>A0A0K0FCJ6_STRVS</name>
<dbReference type="InterPro" id="IPR050654">
    <property type="entry name" value="AChE-related_enzymes"/>
</dbReference>
<dbReference type="InterPro" id="IPR029058">
    <property type="entry name" value="AB_hydrolase_fold"/>
</dbReference>